<keyword evidence="1" id="KW-0472">Membrane</keyword>
<protein>
    <submittedName>
        <fullName evidence="2">Stage II sporulation protein R</fullName>
    </submittedName>
</protein>
<dbReference type="OrthoDB" id="9793324at2"/>
<dbReference type="NCBIfam" id="TIGR02837">
    <property type="entry name" value="spore_II_R"/>
    <property type="match status" value="1"/>
</dbReference>
<dbReference type="InterPro" id="IPR014202">
    <property type="entry name" value="Spore_II_R"/>
</dbReference>
<dbReference type="Pfam" id="PF09551">
    <property type="entry name" value="Spore_II_R"/>
    <property type="match status" value="1"/>
</dbReference>
<dbReference type="AlphaFoldDB" id="A0A371JE59"/>
<comment type="caution">
    <text evidence="2">The sequence shown here is derived from an EMBL/GenBank/DDBJ whole genome shotgun (WGS) entry which is preliminary data.</text>
</comment>
<evidence type="ECO:0000256" key="1">
    <source>
        <dbReference type="SAM" id="Phobius"/>
    </source>
</evidence>
<organism evidence="2 3">
    <name type="scientific">Lachnotalea glycerini</name>
    <dbReference type="NCBI Taxonomy" id="1763509"/>
    <lineage>
        <taxon>Bacteria</taxon>
        <taxon>Bacillati</taxon>
        <taxon>Bacillota</taxon>
        <taxon>Clostridia</taxon>
        <taxon>Lachnospirales</taxon>
        <taxon>Lachnospiraceae</taxon>
        <taxon>Lachnotalea</taxon>
    </lineage>
</organism>
<dbReference type="RefSeq" id="WP_094377554.1">
    <property type="nucleotide sequence ID" value="NZ_NOKA02000023.1"/>
</dbReference>
<keyword evidence="1" id="KW-0812">Transmembrane</keyword>
<accession>A0A371JE59</accession>
<dbReference type="Proteomes" id="UP000216411">
    <property type="component" value="Unassembled WGS sequence"/>
</dbReference>
<sequence>MKKIKKVFTIFTILVTGIVIVDQMGFSQANYKGTYNQTEEDELQNSLAQKIIRFHVIADNDSDASQNLKLKVKDKTLDYMKNLLHGDEDLDATRKILEENLLNIENFALEVVKSEGYEYNVSADFETCYFPIKEYGSLIFPAGDYEALRIKLGKAEGRNWWCVMYPNLCFVNGAYAVVSDEVKETLENMLTPDEYHMLLDGSKTRISFKYLNFLNQ</sequence>
<evidence type="ECO:0000313" key="2">
    <source>
        <dbReference type="EMBL" id="RDY31013.1"/>
    </source>
</evidence>
<feature type="transmembrane region" description="Helical" evidence="1">
    <location>
        <begin position="7"/>
        <end position="26"/>
    </location>
</feature>
<keyword evidence="1" id="KW-1133">Transmembrane helix</keyword>
<reference evidence="2 3" key="1">
    <citation type="journal article" date="2017" name="Genome Announc.">
        <title>Draft Genome Sequence of a Sporulating and Motile Strain of Lachnotalea glycerini Isolated from Water in Quebec City, Canada.</title>
        <authorList>
            <person name="Maheux A.F."/>
            <person name="Boudreau D.K."/>
            <person name="Berube E."/>
            <person name="Boissinot M."/>
            <person name="Raymond F."/>
            <person name="Brodeur S."/>
            <person name="Corbeil J."/>
            <person name="Isabel S."/>
            <person name="Omar R.F."/>
            <person name="Bergeron M.G."/>
        </authorList>
    </citation>
    <scope>NUCLEOTIDE SEQUENCE [LARGE SCALE GENOMIC DNA]</scope>
    <source>
        <strain evidence="2 3">CCRI-19302</strain>
    </source>
</reference>
<gene>
    <name evidence="2" type="primary">spoIIR</name>
    <name evidence="2" type="ORF">CG710_011570</name>
</gene>
<evidence type="ECO:0000313" key="3">
    <source>
        <dbReference type="Proteomes" id="UP000216411"/>
    </source>
</evidence>
<keyword evidence="3" id="KW-1185">Reference proteome</keyword>
<proteinExistence type="predicted"/>
<name>A0A371JE59_9FIRM</name>
<dbReference type="EMBL" id="NOKA02000023">
    <property type="protein sequence ID" value="RDY31013.1"/>
    <property type="molecule type" value="Genomic_DNA"/>
</dbReference>